<dbReference type="InterPro" id="IPR032466">
    <property type="entry name" value="Metal_Hydrolase"/>
</dbReference>
<dbReference type="InterPro" id="IPR052358">
    <property type="entry name" value="Aro_Compnd_Degr_Hydrolases"/>
</dbReference>
<evidence type="ECO:0000313" key="2">
    <source>
        <dbReference type="EMBL" id="PLP99195.1"/>
    </source>
</evidence>
<dbReference type="RefSeq" id="WP_101682849.1">
    <property type="nucleotide sequence ID" value="NZ_PJRP01000008.1"/>
</dbReference>
<proteinExistence type="predicted"/>
<dbReference type="Gene3D" id="3.20.20.140">
    <property type="entry name" value="Metal-dependent hydrolases"/>
    <property type="match status" value="1"/>
</dbReference>
<reference evidence="2 3" key="1">
    <citation type="submission" date="2017-12" db="EMBL/GenBank/DDBJ databases">
        <title>Genome sequence of the active heterotrophic nitrifier-denitrifier, Cupriavidus pauculus UM1.</title>
        <authorList>
            <person name="Putonti C."/>
            <person name="Castignetti D."/>
        </authorList>
    </citation>
    <scope>NUCLEOTIDE SEQUENCE [LARGE SCALE GENOMIC DNA]</scope>
    <source>
        <strain evidence="2 3">UM1</strain>
    </source>
</reference>
<dbReference type="SUPFAM" id="SSF51556">
    <property type="entry name" value="Metallo-dependent hydrolases"/>
    <property type="match status" value="1"/>
</dbReference>
<organism evidence="2 3">
    <name type="scientific">Cupriavidus pauculus</name>
    <dbReference type="NCBI Taxonomy" id="82633"/>
    <lineage>
        <taxon>Bacteria</taxon>
        <taxon>Pseudomonadati</taxon>
        <taxon>Pseudomonadota</taxon>
        <taxon>Betaproteobacteria</taxon>
        <taxon>Burkholderiales</taxon>
        <taxon>Burkholderiaceae</taxon>
        <taxon>Cupriavidus</taxon>
    </lineage>
</organism>
<feature type="domain" description="Amidohydrolase-related" evidence="1">
    <location>
        <begin position="24"/>
        <end position="295"/>
    </location>
</feature>
<dbReference type="Proteomes" id="UP000234341">
    <property type="component" value="Unassembled WGS sequence"/>
</dbReference>
<dbReference type="GO" id="GO:0016787">
    <property type="term" value="F:hydrolase activity"/>
    <property type="evidence" value="ECO:0007669"/>
    <property type="project" value="UniProtKB-KW"/>
</dbReference>
<accession>A0A2N5CAE7</accession>
<dbReference type="PANTHER" id="PTHR35563">
    <property type="entry name" value="BARREL METAL-DEPENDENT HYDROLASE, PUTATIVE (AFU_ORTHOLOGUE AFUA_1G16240)-RELATED"/>
    <property type="match status" value="1"/>
</dbReference>
<sequence length="296" mass="31977">MTRPCLPPLASITPPSFRAPAGACDSHAHVFGPYARHPLADDRSYTPTEHPAEAFIAHLDELGLTRGVLVTASASGTDNSVVIDALRQYPTRLRGIAVPAADTTDAQLDAWHDAGVRGVRINLYQIGGHAVYRNGVGIEVLEALAPRLKARGWHAQIWIHAPDLVELGPRLKALGLPLVIDHMGRMATSRGVADAGFQALCALLAEGVAWTKISGADRLQPAGAPYRDVDPFVAALLAANPEQIVWGSDWPHINYFDPAQMPDDGVLFNLLARWIPDEATRHRVLVANPARLYDFG</sequence>
<dbReference type="InterPro" id="IPR006680">
    <property type="entry name" value="Amidohydro-rel"/>
</dbReference>
<evidence type="ECO:0000313" key="3">
    <source>
        <dbReference type="Proteomes" id="UP000234341"/>
    </source>
</evidence>
<gene>
    <name evidence="2" type="ORF">CYJ10_18050</name>
</gene>
<protein>
    <submittedName>
        <fullName evidence="2">Amidohydrolase</fullName>
    </submittedName>
</protein>
<dbReference type="EMBL" id="PJRP01000008">
    <property type="protein sequence ID" value="PLP99195.1"/>
    <property type="molecule type" value="Genomic_DNA"/>
</dbReference>
<dbReference type="PANTHER" id="PTHR35563:SF2">
    <property type="entry name" value="BARREL METAL-DEPENDENT HYDROLASE, PUTATIVE (AFU_ORTHOLOGUE AFUA_1G16240)-RELATED"/>
    <property type="match status" value="1"/>
</dbReference>
<dbReference type="OrthoDB" id="9787654at2"/>
<dbReference type="AlphaFoldDB" id="A0A2N5CAE7"/>
<comment type="caution">
    <text evidence="2">The sequence shown here is derived from an EMBL/GenBank/DDBJ whole genome shotgun (WGS) entry which is preliminary data.</text>
</comment>
<dbReference type="STRING" id="82633.GCA_000974605_02635"/>
<dbReference type="Pfam" id="PF04909">
    <property type="entry name" value="Amidohydro_2"/>
    <property type="match status" value="1"/>
</dbReference>
<keyword evidence="2" id="KW-0378">Hydrolase</keyword>
<name>A0A2N5CAE7_9BURK</name>
<evidence type="ECO:0000259" key="1">
    <source>
        <dbReference type="Pfam" id="PF04909"/>
    </source>
</evidence>